<reference evidence="1 2" key="1">
    <citation type="submission" date="2019-08" db="EMBL/GenBank/DDBJ databases">
        <title>In-depth cultivation of the pig gut microbiome towards novel bacterial diversity and tailored functional studies.</title>
        <authorList>
            <person name="Wylensek D."/>
            <person name="Hitch T.C.A."/>
            <person name="Clavel T."/>
        </authorList>
    </citation>
    <scope>NUCLEOTIDE SEQUENCE [LARGE SCALE GENOMIC DNA]</scope>
    <source>
        <strain evidence="1 2">WCA-389-WT-23D1</strain>
    </source>
</reference>
<dbReference type="Proteomes" id="UP000429958">
    <property type="component" value="Unassembled WGS sequence"/>
</dbReference>
<name>A0A7X2TC38_9CLOT</name>
<evidence type="ECO:0000313" key="1">
    <source>
        <dbReference type="EMBL" id="MSS35708.1"/>
    </source>
</evidence>
<protein>
    <submittedName>
        <fullName evidence="1">Uncharacterized protein</fullName>
    </submittedName>
</protein>
<keyword evidence="2" id="KW-1185">Reference proteome</keyword>
<dbReference type="RefSeq" id="WP_154471100.1">
    <property type="nucleotide sequence ID" value="NZ_VUMD01000002.1"/>
</dbReference>
<dbReference type="AlphaFoldDB" id="A0A7X2TC38"/>
<organism evidence="1 2">
    <name type="scientific">Clostridium porci</name>
    <dbReference type="NCBI Taxonomy" id="2605778"/>
    <lineage>
        <taxon>Bacteria</taxon>
        <taxon>Bacillati</taxon>
        <taxon>Bacillota</taxon>
        <taxon>Clostridia</taxon>
        <taxon>Eubacteriales</taxon>
        <taxon>Clostridiaceae</taxon>
        <taxon>Clostridium</taxon>
    </lineage>
</organism>
<sequence>MKRGICVDKEIIALRGYYQSRTRIYDLMKDEIPICGKKVRFVPFPLFDGKVCAWLPEDFVVMPERIANVRYITEYRPPVILTNMRYDENFCFHLLTEEALQGDASLDAYIRKMKDAILLHAPETVMYDQGDIVSDKLKGKWFEYKNFTLDEETYHLQFLISFGAYLLAGAFNCRMMFYEEWKKAVIQSLEYMEIGEKEEKRNEGR</sequence>
<evidence type="ECO:0000313" key="2">
    <source>
        <dbReference type="Proteomes" id="UP000429958"/>
    </source>
</evidence>
<comment type="caution">
    <text evidence="1">The sequence shown here is derived from an EMBL/GenBank/DDBJ whole genome shotgun (WGS) entry which is preliminary data.</text>
</comment>
<proteinExistence type="predicted"/>
<accession>A0A7X2TC38</accession>
<dbReference type="EMBL" id="VUMD01000002">
    <property type="protein sequence ID" value="MSS35708.1"/>
    <property type="molecule type" value="Genomic_DNA"/>
</dbReference>
<gene>
    <name evidence="1" type="ORF">FYJ39_03710</name>
</gene>